<dbReference type="InterPro" id="IPR058163">
    <property type="entry name" value="LysR-type_TF_proteobact-type"/>
</dbReference>
<name>A0A1N6JWB7_9BURK</name>
<dbReference type="Pfam" id="PF00126">
    <property type="entry name" value="HTH_1"/>
    <property type="match status" value="1"/>
</dbReference>
<dbReference type="InterPro" id="IPR036390">
    <property type="entry name" value="WH_DNA-bd_sf"/>
</dbReference>
<evidence type="ECO:0000313" key="7">
    <source>
        <dbReference type="Proteomes" id="UP000184693"/>
    </source>
</evidence>
<accession>A0A1N6JWB7</accession>
<keyword evidence="3" id="KW-0238">DNA-binding</keyword>
<dbReference type="AlphaFoldDB" id="A0A1N6JWB7"/>
<dbReference type="SUPFAM" id="SSF46785">
    <property type="entry name" value="Winged helix' DNA-binding domain"/>
    <property type="match status" value="1"/>
</dbReference>
<keyword evidence="4" id="KW-0804">Transcription</keyword>
<comment type="similarity">
    <text evidence="1">Belongs to the LysR transcriptional regulatory family.</text>
</comment>
<dbReference type="Gene3D" id="3.40.190.290">
    <property type="match status" value="1"/>
</dbReference>
<evidence type="ECO:0000259" key="5">
    <source>
        <dbReference type="PROSITE" id="PS50931"/>
    </source>
</evidence>
<dbReference type="GO" id="GO:0003700">
    <property type="term" value="F:DNA-binding transcription factor activity"/>
    <property type="evidence" value="ECO:0007669"/>
    <property type="project" value="InterPro"/>
</dbReference>
<dbReference type="GO" id="GO:0006351">
    <property type="term" value="P:DNA-templated transcription"/>
    <property type="evidence" value="ECO:0007669"/>
    <property type="project" value="TreeGrafter"/>
</dbReference>
<evidence type="ECO:0000256" key="2">
    <source>
        <dbReference type="ARBA" id="ARBA00023015"/>
    </source>
</evidence>
<dbReference type="EMBL" id="FSRM01000002">
    <property type="protein sequence ID" value="SIO48316.1"/>
    <property type="molecule type" value="Genomic_DNA"/>
</dbReference>
<evidence type="ECO:0000256" key="3">
    <source>
        <dbReference type="ARBA" id="ARBA00023125"/>
    </source>
</evidence>
<gene>
    <name evidence="6" type="ORF">SAMN05444168_5169</name>
</gene>
<dbReference type="PANTHER" id="PTHR30537:SF31">
    <property type="entry name" value="TRANSCRIPTIONAL REGULATOR, LYSR FAMILY"/>
    <property type="match status" value="1"/>
</dbReference>
<proteinExistence type="inferred from homology"/>
<feature type="domain" description="HTH lysR-type" evidence="5">
    <location>
        <begin position="1"/>
        <end position="61"/>
    </location>
</feature>
<evidence type="ECO:0000256" key="4">
    <source>
        <dbReference type="ARBA" id="ARBA00023163"/>
    </source>
</evidence>
<reference evidence="6 7" key="1">
    <citation type="submission" date="2016-11" db="EMBL/GenBank/DDBJ databases">
        <authorList>
            <person name="Jaros S."/>
            <person name="Januszkiewicz K."/>
            <person name="Wedrychowicz H."/>
        </authorList>
    </citation>
    <scope>NUCLEOTIDE SEQUENCE [LARGE SCALE GENOMIC DNA]</scope>
    <source>
        <strain evidence="6 7">GAS86</strain>
    </source>
</reference>
<dbReference type="SUPFAM" id="SSF53850">
    <property type="entry name" value="Periplasmic binding protein-like II"/>
    <property type="match status" value="1"/>
</dbReference>
<organism evidence="6 7">
    <name type="scientific">Paraburkholderia phenazinium</name>
    <dbReference type="NCBI Taxonomy" id="60549"/>
    <lineage>
        <taxon>Bacteria</taxon>
        <taxon>Pseudomonadati</taxon>
        <taxon>Pseudomonadota</taxon>
        <taxon>Betaproteobacteria</taxon>
        <taxon>Burkholderiales</taxon>
        <taxon>Burkholderiaceae</taxon>
        <taxon>Paraburkholderia</taxon>
    </lineage>
</organism>
<evidence type="ECO:0000256" key="1">
    <source>
        <dbReference type="ARBA" id="ARBA00009437"/>
    </source>
</evidence>
<dbReference type="InterPro" id="IPR000847">
    <property type="entry name" value="LysR_HTH_N"/>
</dbReference>
<dbReference type="GO" id="GO:0043565">
    <property type="term" value="F:sequence-specific DNA binding"/>
    <property type="evidence" value="ECO:0007669"/>
    <property type="project" value="TreeGrafter"/>
</dbReference>
<dbReference type="Gene3D" id="1.10.10.10">
    <property type="entry name" value="Winged helix-like DNA-binding domain superfamily/Winged helix DNA-binding domain"/>
    <property type="match status" value="1"/>
</dbReference>
<sequence>MSMKDVNDYVLFAEVVTHGGFAAASRVLRTPKSTVSRRIAALEQRLGVRLIERSTRRFRVTDVGQTFYERCRTIMLDVQQADAVASEALGEPQGVVRCSCPLGLVEVLSTAFSSFLSRFPKATLQVVAADRAVDLIEERIDVAIRVRVKLDSDASLIMRTLGHSSRILVAAPKMASLCAGGDIAILNEVATLATTDQMGEIVWEFRGPKDESFALRHQPRMTCVDFAALRDAAVAGLGVALLPDHACRDALDDGKLVHVFPHWTTPVGIIHLVFTTRRGLPPAVRSFIDHLASTFSDGTPR</sequence>
<dbReference type="Proteomes" id="UP000184693">
    <property type="component" value="Unassembled WGS sequence"/>
</dbReference>
<protein>
    <submittedName>
        <fullName evidence="6">Transcriptional regulator, LysR family</fullName>
    </submittedName>
</protein>
<dbReference type="InterPro" id="IPR036388">
    <property type="entry name" value="WH-like_DNA-bd_sf"/>
</dbReference>
<dbReference type="RefSeq" id="WP_254368956.1">
    <property type="nucleotide sequence ID" value="NZ_FSRM01000002.1"/>
</dbReference>
<dbReference type="FunFam" id="1.10.10.10:FF:000001">
    <property type="entry name" value="LysR family transcriptional regulator"/>
    <property type="match status" value="1"/>
</dbReference>
<evidence type="ECO:0000313" key="6">
    <source>
        <dbReference type="EMBL" id="SIO48316.1"/>
    </source>
</evidence>
<dbReference type="PANTHER" id="PTHR30537">
    <property type="entry name" value="HTH-TYPE TRANSCRIPTIONAL REGULATOR"/>
    <property type="match status" value="1"/>
</dbReference>
<dbReference type="PROSITE" id="PS50931">
    <property type="entry name" value="HTH_LYSR"/>
    <property type="match status" value="1"/>
</dbReference>
<dbReference type="InterPro" id="IPR005119">
    <property type="entry name" value="LysR_subst-bd"/>
</dbReference>
<keyword evidence="2" id="KW-0805">Transcription regulation</keyword>
<dbReference type="Pfam" id="PF03466">
    <property type="entry name" value="LysR_substrate"/>
    <property type="match status" value="1"/>
</dbReference>